<evidence type="ECO:0000256" key="3">
    <source>
        <dbReference type="ARBA" id="ARBA00022448"/>
    </source>
</evidence>
<protein>
    <recommendedName>
        <fullName evidence="11">NADH dehydrogenase [ubiquinone] 1 alpha subcomplex subunit 13</fullName>
    </recommendedName>
</protein>
<dbReference type="Proteomes" id="UP000245609">
    <property type="component" value="Unassembled WGS sequence"/>
</dbReference>
<dbReference type="InterPro" id="IPR009346">
    <property type="entry name" value="GRIM-19"/>
</dbReference>
<keyword evidence="13" id="KW-1185">Reference proteome</keyword>
<sequence length="122" mass="14061">MSASQELPPRGGYPKIRYKRNLPNKGPSGAVFLTGVFAVMAYGWYHVYHGIQEKRENTYARIYLLPLLTAETQRDQYRRHLAAIEREKIIMKDVMGWEAGKSVYHTDRFVPSAVANIPLHQQ</sequence>
<evidence type="ECO:0000256" key="11">
    <source>
        <dbReference type="RuleBase" id="RU368034"/>
    </source>
</evidence>
<evidence type="ECO:0000256" key="5">
    <source>
        <dbReference type="ARBA" id="ARBA00022692"/>
    </source>
</evidence>
<evidence type="ECO:0000256" key="7">
    <source>
        <dbReference type="ARBA" id="ARBA00022982"/>
    </source>
</evidence>
<evidence type="ECO:0000256" key="4">
    <source>
        <dbReference type="ARBA" id="ARBA00022660"/>
    </source>
</evidence>
<evidence type="ECO:0000256" key="9">
    <source>
        <dbReference type="ARBA" id="ARBA00023128"/>
    </source>
</evidence>
<keyword evidence="3 11" id="KW-0813">Transport</keyword>
<reference evidence="12 13" key="1">
    <citation type="journal article" date="2018" name="MBio">
        <title>Comparative Genomics Reveals the Core Gene Toolbox for the Fungus-Insect Symbiosis.</title>
        <authorList>
            <person name="Wang Y."/>
            <person name="Stata M."/>
            <person name="Wang W."/>
            <person name="Stajich J.E."/>
            <person name="White M.M."/>
            <person name="Moncalvo J.M."/>
        </authorList>
    </citation>
    <scope>NUCLEOTIDE SEQUENCE [LARGE SCALE GENOMIC DNA]</scope>
    <source>
        <strain evidence="12 13">SC-DP-2</strain>
    </source>
</reference>
<dbReference type="AlphaFoldDB" id="A0A2T9Z7X0"/>
<comment type="caution">
    <text evidence="12">The sequence shown here is derived from an EMBL/GenBank/DDBJ whole genome shotgun (WGS) entry which is preliminary data.</text>
</comment>
<evidence type="ECO:0000256" key="8">
    <source>
        <dbReference type="ARBA" id="ARBA00022989"/>
    </source>
</evidence>
<evidence type="ECO:0000256" key="10">
    <source>
        <dbReference type="ARBA" id="ARBA00023136"/>
    </source>
</evidence>
<keyword evidence="8 11" id="KW-1133">Transmembrane helix</keyword>
<dbReference type="OrthoDB" id="3308at2759"/>
<evidence type="ECO:0000313" key="12">
    <source>
        <dbReference type="EMBL" id="PVV00680.1"/>
    </source>
</evidence>
<proteinExistence type="inferred from homology"/>
<evidence type="ECO:0000256" key="6">
    <source>
        <dbReference type="ARBA" id="ARBA00022792"/>
    </source>
</evidence>
<dbReference type="STRING" id="133381.A0A2T9Z7X0"/>
<name>A0A2T9Z7X0_9FUNG</name>
<comment type="subcellular location">
    <subcellularLocation>
        <location evidence="1 11">Mitochondrion inner membrane</location>
        <topology evidence="1 11">Single-pass membrane protein</topology>
        <orientation evidence="1 11">Matrix side</orientation>
    </subcellularLocation>
</comment>
<dbReference type="EMBL" id="MBFS01001732">
    <property type="protein sequence ID" value="PVV00680.1"/>
    <property type="molecule type" value="Genomic_DNA"/>
</dbReference>
<gene>
    <name evidence="12" type="ORF">BB560_004926</name>
</gene>
<evidence type="ECO:0000313" key="13">
    <source>
        <dbReference type="Proteomes" id="UP000245609"/>
    </source>
</evidence>
<organism evidence="12 13">
    <name type="scientific">Smittium megazygosporum</name>
    <dbReference type="NCBI Taxonomy" id="133381"/>
    <lineage>
        <taxon>Eukaryota</taxon>
        <taxon>Fungi</taxon>
        <taxon>Fungi incertae sedis</taxon>
        <taxon>Zoopagomycota</taxon>
        <taxon>Kickxellomycotina</taxon>
        <taxon>Harpellomycetes</taxon>
        <taxon>Harpellales</taxon>
        <taxon>Legeriomycetaceae</taxon>
        <taxon>Smittium</taxon>
    </lineage>
</organism>
<keyword evidence="10 11" id="KW-0472">Membrane</keyword>
<accession>A0A2T9Z7X0</accession>
<dbReference type="PANTHER" id="PTHR12966">
    <property type="entry name" value="NADH DEHYDROGENASE UBIQUINONE 1 ALPHA SUBCOMPLEX SUBUNIT 13"/>
    <property type="match status" value="1"/>
</dbReference>
<keyword evidence="5 11" id="KW-0812">Transmembrane</keyword>
<feature type="transmembrane region" description="Helical" evidence="11">
    <location>
        <begin position="27"/>
        <end position="45"/>
    </location>
</feature>
<keyword evidence="6 11" id="KW-0999">Mitochondrion inner membrane</keyword>
<dbReference type="GO" id="GO:0005743">
    <property type="term" value="C:mitochondrial inner membrane"/>
    <property type="evidence" value="ECO:0007669"/>
    <property type="project" value="UniProtKB-SubCell"/>
</dbReference>
<dbReference type="PANTHER" id="PTHR12966:SF0">
    <property type="entry name" value="NADH DEHYDROGENASE [UBIQUINONE] 1 ALPHA SUBCOMPLEX SUBUNIT 13"/>
    <property type="match status" value="1"/>
</dbReference>
<keyword evidence="9 11" id="KW-0496">Mitochondrion</keyword>
<dbReference type="GO" id="GO:0045271">
    <property type="term" value="C:respiratory chain complex I"/>
    <property type="evidence" value="ECO:0007669"/>
    <property type="project" value="UniProtKB-UniRule"/>
</dbReference>
<comment type="function">
    <text evidence="11">Complex I functions in the transfer of electrons from NADH to the respiratory chain. Accessory subunit of the mitochondrial membrane respiratory chain NADH dehydrogenase (Complex I), that is believed not to be involved in catalysis.</text>
</comment>
<evidence type="ECO:0000256" key="2">
    <source>
        <dbReference type="ARBA" id="ARBA00007312"/>
    </source>
</evidence>
<keyword evidence="7 11" id="KW-0249">Electron transport</keyword>
<comment type="similarity">
    <text evidence="2 11">Belongs to the complex I NDUFA13 subunit family.</text>
</comment>
<keyword evidence="4 11" id="KW-0679">Respiratory chain</keyword>
<evidence type="ECO:0000256" key="1">
    <source>
        <dbReference type="ARBA" id="ARBA00004298"/>
    </source>
</evidence>
<dbReference type="Pfam" id="PF06212">
    <property type="entry name" value="GRIM-19"/>
    <property type="match status" value="1"/>
</dbReference>